<evidence type="ECO:0008006" key="3">
    <source>
        <dbReference type="Google" id="ProtNLM"/>
    </source>
</evidence>
<reference evidence="1 2" key="1">
    <citation type="journal article" date="2016" name="Nat. Commun.">
        <title>Thousands of microbial genomes shed light on interconnected biogeochemical processes in an aquifer system.</title>
        <authorList>
            <person name="Anantharaman K."/>
            <person name="Brown C.T."/>
            <person name="Hug L.A."/>
            <person name="Sharon I."/>
            <person name="Castelle C.J."/>
            <person name="Probst A.J."/>
            <person name="Thomas B.C."/>
            <person name="Singh A."/>
            <person name="Wilkins M.J."/>
            <person name="Karaoz U."/>
            <person name="Brodie E.L."/>
            <person name="Williams K.H."/>
            <person name="Hubbard S.S."/>
            <person name="Banfield J.F."/>
        </authorList>
    </citation>
    <scope>NUCLEOTIDE SEQUENCE [LARGE SCALE GENOMIC DNA]</scope>
</reference>
<comment type="caution">
    <text evidence="1">The sequence shown here is derived from an EMBL/GenBank/DDBJ whole genome shotgun (WGS) entry which is preliminary data.</text>
</comment>
<gene>
    <name evidence="1" type="ORF">A2970_02340</name>
</gene>
<evidence type="ECO:0000313" key="2">
    <source>
        <dbReference type="Proteomes" id="UP000178857"/>
    </source>
</evidence>
<dbReference type="AlphaFoldDB" id="A0A1F7JB77"/>
<evidence type="ECO:0000313" key="1">
    <source>
        <dbReference type="EMBL" id="OGK52863.1"/>
    </source>
</evidence>
<sequence length="71" mass="7938">MTAKNTDNFVIKSINRGNQTVYFGGAKFVNVSEKEISYADVAVGHRVRVKGMWDNSTNTITEVTHVKDFSL</sequence>
<accession>A0A1F7JB77</accession>
<protein>
    <recommendedName>
        <fullName evidence="3">DUF5666 domain-containing protein</fullName>
    </recommendedName>
</protein>
<proteinExistence type="predicted"/>
<name>A0A1F7JB77_9BACT</name>
<dbReference type="EMBL" id="MGAT01000013">
    <property type="protein sequence ID" value="OGK52863.1"/>
    <property type="molecule type" value="Genomic_DNA"/>
</dbReference>
<dbReference type="Proteomes" id="UP000178857">
    <property type="component" value="Unassembled WGS sequence"/>
</dbReference>
<organism evidence="1 2">
    <name type="scientific">Candidatus Roizmanbacteria bacterium RIFCSPLOWO2_01_FULL_44_13</name>
    <dbReference type="NCBI Taxonomy" id="1802069"/>
    <lineage>
        <taxon>Bacteria</taxon>
        <taxon>Candidatus Roizmaniibacteriota</taxon>
    </lineage>
</organism>